<organism evidence="3">
    <name type="scientific">Psilocybe cubensis</name>
    <name type="common">Psychedelic mushroom</name>
    <name type="synonym">Stropharia cubensis</name>
    <dbReference type="NCBI Taxonomy" id="181762"/>
    <lineage>
        <taxon>Eukaryota</taxon>
        <taxon>Fungi</taxon>
        <taxon>Dikarya</taxon>
        <taxon>Basidiomycota</taxon>
        <taxon>Agaricomycotina</taxon>
        <taxon>Agaricomycetes</taxon>
        <taxon>Agaricomycetidae</taxon>
        <taxon>Agaricales</taxon>
        <taxon>Agaricineae</taxon>
        <taxon>Strophariaceae</taxon>
        <taxon>Psilocybe</taxon>
    </lineage>
</organism>
<evidence type="ECO:0000259" key="2">
    <source>
        <dbReference type="Pfam" id="PF09409"/>
    </source>
</evidence>
<comment type="caution">
    <text evidence="3">The sequence shown here is derived from an EMBL/GenBank/DDBJ whole genome shotgun (WGS) entry which is preliminary data.</text>
</comment>
<dbReference type="Gene3D" id="1.20.58.2190">
    <property type="match status" value="1"/>
</dbReference>
<sequence length="264" mass="29658">MSDHLSTPSSSALSPSVSADALALAAERRTLHASSGANSPLTPAQVAAQHEKRQRFRRLIDPGITRPNAKERARSSLKTLLTIADNLLRDPTNPKYQMFRTSNTIIKRELIDTKGALEYAVELGFRPTVKDFEPYYVFNEHHLEDLQIGAVILKEHLNLDAEKEERLIRAMKSEKEAKLAAAEKVKLAYMDDRRNKEVRDEMEKQQLIARAHLAAERAARQPNLPPRPRSTSPDTLMPGSGYILGATENQSEEPPAYEDRPKTE</sequence>
<feature type="region of interest" description="Disordered" evidence="1">
    <location>
        <begin position="32"/>
        <end position="52"/>
    </location>
</feature>
<accession>A0A8H7XY81</accession>
<evidence type="ECO:0000313" key="3">
    <source>
        <dbReference type="EMBL" id="KAG5169282.1"/>
    </source>
</evidence>
<dbReference type="AlphaFoldDB" id="A0A8H7XY81"/>
<dbReference type="CDD" id="cd09212">
    <property type="entry name" value="PUB"/>
    <property type="match status" value="1"/>
</dbReference>
<dbReference type="Pfam" id="PF09409">
    <property type="entry name" value="PUB"/>
    <property type="match status" value="1"/>
</dbReference>
<feature type="region of interest" description="Disordered" evidence="1">
    <location>
        <begin position="212"/>
        <end position="264"/>
    </location>
</feature>
<reference evidence="3" key="1">
    <citation type="submission" date="2021-02" db="EMBL/GenBank/DDBJ databases">
        <title>Psilocybe cubensis genome.</title>
        <authorList>
            <person name="Mckernan K.J."/>
            <person name="Crawford S."/>
            <person name="Trippe A."/>
            <person name="Kane L.T."/>
            <person name="Mclaughlin S."/>
        </authorList>
    </citation>
    <scope>NUCLEOTIDE SEQUENCE [LARGE SCALE GENOMIC DNA]</scope>
    <source>
        <strain evidence="3">MGC-MH-2018</strain>
    </source>
</reference>
<dbReference type="EMBL" id="JAFIQS010000005">
    <property type="protein sequence ID" value="KAG5169282.1"/>
    <property type="molecule type" value="Genomic_DNA"/>
</dbReference>
<gene>
    <name evidence="3" type="ORF">JR316_005838</name>
</gene>
<feature type="domain" description="PUB" evidence="2">
    <location>
        <begin position="71"/>
        <end position="147"/>
    </location>
</feature>
<dbReference type="InterPro" id="IPR018997">
    <property type="entry name" value="PUB_domain"/>
</dbReference>
<name>A0A8H7XY81_PSICU</name>
<dbReference type="InterPro" id="IPR036339">
    <property type="entry name" value="PUB-like_dom_sf"/>
</dbReference>
<dbReference type="SUPFAM" id="SSF143503">
    <property type="entry name" value="PUG domain-like"/>
    <property type="match status" value="1"/>
</dbReference>
<proteinExistence type="predicted"/>
<evidence type="ECO:0000256" key="1">
    <source>
        <dbReference type="SAM" id="MobiDB-lite"/>
    </source>
</evidence>
<dbReference type="OrthoDB" id="49605at2759"/>
<protein>
    <recommendedName>
        <fullName evidence="2">PUB domain-containing protein</fullName>
    </recommendedName>
</protein>